<keyword evidence="1" id="KW-1133">Transmembrane helix</keyword>
<dbReference type="Proteomes" id="UP000028134">
    <property type="component" value="Unassembled WGS sequence"/>
</dbReference>
<evidence type="ECO:0000313" key="3">
    <source>
        <dbReference type="Proteomes" id="UP000028134"/>
    </source>
</evidence>
<accession>A0A078QRD2</accession>
<reference evidence="2 3" key="1">
    <citation type="submission" date="2014-04" db="EMBL/GenBank/DDBJ databases">
        <authorList>
            <person name="Sears C."/>
            <person name="Carroll K."/>
            <person name="Sack B.R."/>
            <person name="Qadri F."/>
            <person name="Myers L.L."/>
            <person name="Chung G.-T."/>
            <person name="Escheverria P."/>
            <person name="Fraser C.M."/>
            <person name="Sadzewicz L."/>
            <person name="Shefchek K.A."/>
            <person name="Tallon L."/>
            <person name="Das S.P."/>
            <person name="Daugherty S."/>
            <person name="Mongodin E.F."/>
        </authorList>
    </citation>
    <scope>NUCLEOTIDE SEQUENCE [LARGE SCALE GENOMIC DNA]</scope>
    <source>
        <strain evidence="3">3775 SL(B) 10 (iv)</strain>
    </source>
</reference>
<comment type="caution">
    <text evidence="2">The sequence shown here is derived from an EMBL/GenBank/DDBJ whole genome shotgun (WGS) entry which is preliminary data.</text>
</comment>
<protein>
    <submittedName>
        <fullName evidence="2">Putative membrane protein</fullName>
    </submittedName>
</protein>
<evidence type="ECO:0000256" key="1">
    <source>
        <dbReference type="SAM" id="Phobius"/>
    </source>
</evidence>
<keyword evidence="1" id="KW-0472">Membrane</keyword>
<dbReference type="EMBL" id="JNHI01000091">
    <property type="protein sequence ID" value="KDS24207.1"/>
    <property type="molecule type" value="Genomic_DNA"/>
</dbReference>
<feature type="transmembrane region" description="Helical" evidence="1">
    <location>
        <begin position="6"/>
        <end position="28"/>
    </location>
</feature>
<proteinExistence type="predicted"/>
<dbReference type="AlphaFoldDB" id="A0A078QRD2"/>
<evidence type="ECO:0000313" key="2">
    <source>
        <dbReference type="EMBL" id="KDS24207.1"/>
    </source>
</evidence>
<sequence length="38" mass="4798">MHYVFYYIIPCYLFVILLIINVLLFDCVDYFSYLYKIY</sequence>
<keyword evidence="1" id="KW-0812">Transmembrane</keyword>
<organism evidence="2 3">
    <name type="scientific">Phocaeicola vulgatus str. 3775 SL</name>
    <name type="common">B</name>
    <name type="synonym">iv</name>
    <dbReference type="NCBI Taxonomy" id="1339350"/>
    <lineage>
        <taxon>Bacteria</taxon>
        <taxon>Pseudomonadati</taxon>
        <taxon>Bacteroidota</taxon>
        <taxon>Bacteroidia</taxon>
        <taxon>Bacteroidales</taxon>
        <taxon>Bacteroidaceae</taxon>
        <taxon>Phocaeicola</taxon>
    </lineage>
</organism>
<name>A0A078QRD2_PHOVU</name>
<gene>
    <name evidence="2" type="ORF">M097_4704</name>
</gene>